<evidence type="ECO:0000313" key="7">
    <source>
        <dbReference type="EMBL" id="SHO50585.1"/>
    </source>
</evidence>
<dbReference type="EMBL" id="FRFE01000019">
    <property type="protein sequence ID" value="SHO50585.1"/>
    <property type="molecule type" value="Genomic_DNA"/>
</dbReference>
<dbReference type="InterPro" id="IPR004837">
    <property type="entry name" value="NaCa_Exmemb"/>
</dbReference>
<dbReference type="AlphaFoldDB" id="A0A1M7YD83"/>
<name>A0A1M7YD83_9BACT</name>
<evidence type="ECO:0000256" key="1">
    <source>
        <dbReference type="ARBA" id="ARBA00004141"/>
    </source>
</evidence>
<protein>
    <submittedName>
        <fullName evidence="7">Cation:H+ antiporter</fullName>
    </submittedName>
</protein>
<dbReference type="RefSeq" id="WP_073614995.1">
    <property type="nucleotide sequence ID" value="NZ_FRFE01000019.1"/>
</dbReference>
<keyword evidence="2 5" id="KW-0812">Transmembrane</keyword>
<organism evidence="7 8">
    <name type="scientific">Desulfopila aestuarii DSM 18488</name>
    <dbReference type="NCBI Taxonomy" id="1121416"/>
    <lineage>
        <taxon>Bacteria</taxon>
        <taxon>Pseudomonadati</taxon>
        <taxon>Thermodesulfobacteriota</taxon>
        <taxon>Desulfobulbia</taxon>
        <taxon>Desulfobulbales</taxon>
        <taxon>Desulfocapsaceae</taxon>
        <taxon>Desulfopila</taxon>
    </lineage>
</organism>
<feature type="transmembrane region" description="Helical" evidence="5">
    <location>
        <begin position="131"/>
        <end position="149"/>
    </location>
</feature>
<feature type="transmembrane region" description="Helical" evidence="5">
    <location>
        <begin position="37"/>
        <end position="60"/>
    </location>
</feature>
<evidence type="ECO:0000256" key="3">
    <source>
        <dbReference type="ARBA" id="ARBA00022989"/>
    </source>
</evidence>
<evidence type="ECO:0000256" key="5">
    <source>
        <dbReference type="SAM" id="Phobius"/>
    </source>
</evidence>
<proteinExistence type="predicted"/>
<evidence type="ECO:0000256" key="4">
    <source>
        <dbReference type="ARBA" id="ARBA00023136"/>
    </source>
</evidence>
<dbReference type="GO" id="GO:0055085">
    <property type="term" value="P:transmembrane transport"/>
    <property type="evidence" value="ECO:0007669"/>
    <property type="project" value="InterPro"/>
</dbReference>
<evidence type="ECO:0000313" key="8">
    <source>
        <dbReference type="Proteomes" id="UP000184603"/>
    </source>
</evidence>
<keyword evidence="3 5" id="KW-1133">Transmembrane helix</keyword>
<feature type="transmembrane region" description="Helical" evidence="5">
    <location>
        <begin position="72"/>
        <end position="96"/>
    </location>
</feature>
<dbReference type="OrthoDB" id="5430096at2"/>
<dbReference type="Proteomes" id="UP000184603">
    <property type="component" value="Unassembled WGS sequence"/>
</dbReference>
<feature type="transmembrane region" description="Helical" evidence="5">
    <location>
        <begin position="192"/>
        <end position="214"/>
    </location>
</feature>
<accession>A0A1M7YD83</accession>
<evidence type="ECO:0000256" key="2">
    <source>
        <dbReference type="ARBA" id="ARBA00022692"/>
    </source>
</evidence>
<dbReference type="STRING" id="1121416.SAMN02745220_03544"/>
<reference evidence="7 8" key="1">
    <citation type="submission" date="2016-12" db="EMBL/GenBank/DDBJ databases">
        <authorList>
            <person name="Song W.-J."/>
            <person name="Kurnit D.M."/>
        </authorList>
    </citation>
    <scope>NUCLEOTIDE SEQUENCE [LARGE SCALE GENOMIC DNA]</scope>
    <source>
        <strain evidence="7 8">DSM 18488</strain>
    </source>
</reference>
<evidence type="ECO:0000259" key="6">
    <source>
        <dbReference type="Pfam" id="PF01699"/>
    </source>
</evidence>
<dbReference type="Pfam" id="PF01699">
    <property type="entry name" value="Na_Ca_ex"/>
    <property type="match status" value="1"/>
</dbReference>
<feature type="domain" description="Sodium/calcium exchanger membrane region" evidence="6">
    <location>
        <begin position="196"/>
        <end position="270"/>
    </location>
</feature>
<dbReference type="Gene3D" id="1.20.1420.30">
    <property type="entry name" value="NCX, central ion-binding region"/>
    <property type="match status" value="1"/>
</dbReference>
<feature type="transmembrane region" description="Helical" evidence="5">
    <location>
        <begin position="155"/>
        <end position="171"/>
    </location>
</feature>
<keyword evidence="8" id="KW-1185">Reference proteome</keyword>
<feature type="transmembrane region" description="Helical" evidence="5">
    <location>
        <begin position="12"/>
        <end position="31"/>
    </location>
</feature>
<keyword evidence="4 5" id="KW-0472">Membrane</keyword>
<feature type="transmembrane region" description="Helical" evidence="5">
    <location>
        <begin position="251"/>
        <end position="278"/>
    </location>
</feature>
<comment type="subcellular location">
    <subcellularLocation>
        <location evidence="1">Membrane</location>
        <topology evidence="1">Multi-pass membrane protein</topology>
    </subcellularLocation>
</comment>
<gene>
    <name evidence="7" type="ORF">SAMN02745220_03544</name>
</gene>
<sequence length="280" mass="30374">MKKLLFDSIGHLDLLVWTLVILFFCGSALLFGGNLQYSFIGAGGVILEMLLIGIAIELIIECLKNTKGIGTITGFITNGPEALCLLVGLLVGDIIFAASTPLGSNFMNPILLFFAALVCRQIGVTAKTNPGYTVSTVLGTAIFAGSFFFIDEKYYIYWVIGATAYGLITFFKRPQEAHSEEIEEHHINPRVWLLPAVIILTVTGYFLDSVVTFAATHSHAPKGVIGFLVLATLTSWPEFKSCISLLARRKHLAAILNIAVSNITNIWLAAAGVATYLVTR</sequence>
<dbReference type="InterPro" id="IPR044880">
    <property type="entry name" value="NCX_ion-bd_dom_sf"/>
</dbReference>
<feature type="transmembrane region" description="Helical" evidence="5">
    <location>
        <begin position="220"/>
        <end position="239"/>
    </location>
</feature>
<feature type="transmembrane region" description="Helical" evidence="5">
    <location>
        <begin position="102"/>
        <end position="119"/>
    </location>
</feature>
<dbReference type="GO" id="GO:0016020">
    <property type="term" value="C:membrane"/>
    <property type="evidence" value="ECO:0007669"/>
    <property type="project" value="UniProtKB-SubCell"/>
</dbReference>